<dbReference type="InterPro" id="IPR013766">
    <property type="entry name" value="Thioredoxin_domain"/>
</dbReference>
<evidence type="ECO:0000256" key="6">
    <source>
        <dbReference type="ARBA" id="ARBA00022737"/>
    </source>
</evidence>
<dbReference type="PANTHER" id="PTHR18929">
    <property type="entry name" value="PROTEIN DISULFIDE ISOMERASE"/>
    <property type="match status" value="1"/>
</dbReference>
<evidence type="ECO:0000313" key="15">
    <source>
        <dbReference type="Proteomes" id="UP001162131"/>
    </source>
</evidence>
<evidence type="ECO:0000256" key="3">
    <source>
        <dbReference type="ARBA" id="ARBA00006347"/>
    </source>
</evidence>
<evidence type="ECO:0000256" key="7">
    <source>
        <dbReference type="ARBA" id="ARBA00022824"/>
    </source>
</evidence>
<proteinExistence type="inferred from homology"/>
<dbReference type="InterPro" id="IPR017937">
    <property type="entry name" value="Thioredoxin_CS"/>
</dbReference>
<dbReference type="PROSITE" id="PS51352">
    <property type="entry name" value="THIOREDOXIN_2"/>
    <property type="match status" value="1"/>
</dbReference>
<dbReference type="FunFam" id="3.40.30.10:FF:000023">
    <property type="entry name" value="Protein disulfide-isomerase"/>
    <property type="match status" value="1"/>
</dbReference>
<comment type="subcellular location">
    <subcellularLocation>
        <location evidence="2">Endoplasmic reticulum lumen</location>
    </subcellularLocation>
</comment>
<dbReference type="Proteomes" id="UP001162131">
    <property type="component" value="Unassembled WGS sequence"/>
</dbReference>
<evidence type="ECO:0000256" key="5">
    <source>
        <dbReference type="ARBA" id="ARBA00022729"/>
    </source>
</evidence>
<comment type="similarity">
    <text evidence="3 11">Belongs to the protein disulfide isomerase family.</text>
</comment>
<feature type="domain" description="Thioredoxin" evidence="13">
    <location>
        <begin position="8"/>
        <end position="132"/>
    </location>
</feature>
<name>A0AAU9JAZ3_9CILI</name>
<evidence type="ECO:0000256" key="11">
    <source>
        <dbReference type="RuleBase" id="RU004208"/>
    </source>
</evidence>
<evidence type="ECO:0000256" key="4">
    <source>
        <dbReference type="ARBA" id="ARBA00012723"/>
    </source>
</evidence>
<keyword evidence="15" id="KW-1185">Reference proteome</keyword>
<dbReference type="PRINTS" id="PR00421">
    <property type="entry name" value="THIOREDOXIN"/>
</dbReference>
<keyword evidence="10" id="KW-0676">Redox-active center</keyword>
<dbReference type="Pfam" id="PF00085">
    <property type="entry name" value="Thioredoxin"/>
    <property type="match status" value="1"/>
</dbReference>
<dbReference type="InterPro" id="IPR005788">
    <property type="entry name" value="PDI_thioredoxin-like_dom"/>
</dbReference>
<reference evidence="14" key="1">
    <citation type="submission" date="2021-09" db="EMBL/GenBank/DDBJ databases">
        <authorList>
            <consortium name="AG Swart"/>
            <person name="Singh M."/>
            <person name="Singh A."/>
            <person name="Seah K."/>
            <person name="Emmerich C."/>
        </authorList>
    </citation>
    <scope>NUCLEOTIDE SEQUENCE</scope>
    <source>
        <strain evidence="14">ATCC30299</strain>
    </source>
</reference>
<dbReference type="PROSITE" id="PS00194">
    <property type="entry name" value="THIOREDOXIN_1"/>
    <property type="match status" value="1"/>
</dbReference>
<dbReference type="GO" id="GO:0034976">
    <property type="term" value="P:response to endoplasmic reticulum stress"/>
    <property type="evidence" value="ECO:0007669"/>
    <property type="project" value="TreeGrafter"/>
</dbReference>
<feature type="signal peptide" evidence="12">
    <location>
        <begin position="1"/>
        <end position="20"/>
    </location>
</feature>
<dbReference type="AlphaFoldDB" id="A0AAU9JAZ3"/>
<keyword evidence="8" id="KW-1015">Disulfide bond</keyword>
<evidence type="ECO:0000256" key="8">
    <source>
        <dbReference type="ARBA" id="ARBA00023157"/>
    </source>
</evidence>
<gene>
    <name evidence="14" type="ORF">BSTOLATCC_MIC35133</name>
</gene>
<dbReference type="EC" id="5.3.4.1" evidence="4"/>
<organism evidence="14 15">
    <name type="scientific">Blepharisma stoltei</name>
    <dbReference type="NCBI Taxonomy" id="1481888"/>
    <lineage>
        <taxon>Eukaryota</taxon>
        <taxon>Sar</taxon>
        <taxon>Alveolata</taxon>
        <taxon>Ciliophora</taxon>
        <taxon>Postciliodesmatophora</taxon>
        <taxon>Heterotrichea</taxon>
        <taxon>Heterotrichida</taxon>
        <taxon>Blepharismidae</taxon>
        <taxon>Blepharisma</taxon>
    </lineage>
</organism>
<keyword evidence="7" id="KW-0256">Endoplasmic reticulum</keyword>
<dbReference type="CDD" id="cd02961">
    <property type="entry name" value="PDI_a_family"/>
    <property type="match status" value="1"/>
</dbReference>
<keyword evidence="5 12" id="KW-0732">Signal</keyword>
<evidence type="ECO:0000259" key="13">
    <source>
        <dbReference type="PROSITE" id="PS51352"/>
    </source>
</evidence>
<evidence type="ECO:0000256" key="10">
    <source>
        <dbReference type="ARBA" id="ARBA00023284"/>
    </source>
</evidence>
<dbReference type="GO" id="GO:0003756">
    <property type="term" value="F:protein disulfide isomerase activity"/>
    <property type="evidence" value="ECO:0007669"/>
    <property type="project" value="UniProtKB-EC"/>
</dbReference>
<dbReference type="NCBIfam" id="TIGR01126">
    <property type="entry name" value="pdi_dom"/>
    <property type="match status" value="1"/>
</dbReference>
<dbReference type="Gene3D" id="3.40.30.10">
    <property type="entry name" value="Glutaredoxin"/>
    <property type="match status" value="1"/>
</dbReference>
<dbReference type="GO" id="GO:0005788">
    <property type="term" value="C:endoplasmic reticulum lumen"/>
    <property type="evidence" value="ECO:0007669"/>
    <property type="project" value="UniProtKB-SubCell"/>
</dbReference>
<comment type="catalytic activity">
    <reaction evidence="1">
        <text>Catalyzes the rearrangement of -S-S- bonds in proteins.</text>
        <dbReference type="EC" id="5.3.4.1"/>
    </reaction>
</comment>
<evidence type="ECO:0000256" key="12">
    <source>
        <dbReference type="SAM" id="SignalP"/>
    </source>
</evidence>
<dbReference type="InterPro" id="IPR036249">
    <property type="entry name" value="Thioredoxin-like_sf"/>
</dbReference>
<evidence type="ECO:0000313" key="14">
    <source>
        <dbReference type="EMBL" id="CAG9324112.1"/>
    </source>
</evidence>
<evidence type="ECO:0000256" key="1">
    <source>
        <dbReference type="ARBA" id="ARBA00001182"/>
    </source>
</evidence>
<sequence length="138" mass="15072">MAIKTISLLVLLSVVLLTSADEDSNVLVLTDATVDKAIADNENILVEFYAPWCGHCKRLAPEYEKAANLLKEKGSKVVIAKVDATVEKAAASSRQIRGYPTLIFFQRGQEVEKYGGARTAEAIVDYLQGKAGEKRTEL</sequence>
<keyword evidence="9" id="KW-0413">Isomerase</keyword>
<protein>
    <recommendedName>
        <fullName evidence="4">protein disulfide-isomerase</fullName>
        <ecNumber evidence="4">5.3.4.1</ecNumber>
    </recommendedName>
</protein>
<evidence type="ECO:0000256" key="9">
    <source>
        <dbReference type="ARBA" id="ARBA00023235"/>
    </source>
</evidence>
<comment type="caution">
    <text evidence="14">The sequence shown here is derived from an EMBL/GenBank/DDBJ whole genome shotgun (WGS) entry which is preliminary data.</text>
</comment>
<evidence type="ECO:0000256" key="2">
    <source>
        <dbReference type="ARBA" id="ARBA00004319"/>
    </source>
</evidence>
<feature type="chain" id="PRO_5043437500" description="protein disulfide-isomerase" evidence="12">
    <location>
        <begin position="21"/>
        <end position="138"/>
    </location>
</feature>
<dbReference type="EMBL" id="CAJZBQ010000035">
    <property type="protein sequence ID" value="CAG9324112.1"/>
    <property type="molecule type" value="Genomic_DNA"/>
</dbReference>
<dbReference type="SUPFAM" id="SSF52833">
    <property type="entry name" value="Thioredoxin-like"/>
    <property type="match status" value="1"/>
</dbReference>
<dbReference type="PANTHER" id="PTHR18929:SF132">
    <property type="entry name" value="PROTEIN DISULFIDE-ISOMERASE A3"/>
    <property type="match status" value="1"/>
</dbReference>
<accession>A0AAU9JAZ3</accession>
<keyword evidence="6" id="KW-0677">Repeat</keyword>
<dbReference type="GO" id="GO:0006457">
    <property type="term" value="P:protein folding"/>
    <property type="evidence" value="ECO:0007669"/>
    <property type="project" value="TreeGrafter"/>
</dbReference>